<keyword evidence="4" id="KW-0503">Monooxygenase</keyword>
<evidence type="ECO:0000256" key="3">
    <source>
        <dbReference type="ARBA" id="ARBA00023002"/>
    </source>
</evidence>
<accession>A0A4P6Q2T3</accession>
<dbReference type="GO" id="GO:0008726">
    <property type="term" value="F:alkanesulfonate monooxygenase activity"/>
    <property type="evidence" value="ECO:0007669"/>
    <property type="project" value="TreeGrafter"/>
</dbReference>
<dbReference type="AlphaFoldDB" id="A0A4P6Q2T3"/>
<dbReference type="KEGG" id="strr:EKD16_15515"/>
<dbReference type="PANTHER" id="PTHR42847">
    <property type="entry name" value="ALKANESULFONATE MONOOXYGENASE"/>
    <property type="match status" value="1"/>
</dbReference>
<organism evidence="6 7">
    <name type="scientific">Streptomonospora litoralis</name>
    <dbReference type="NCBI Taxonomy" id="2498135"/>
    <lineage>
        <taxon>Bacteria</taxon>
        <taxon>Bacillati</taxon>
        <taxon>Actinomycetota</taxon>
        <taxon>Actinomycetes</taxon>
        <taxon>Streptosporangiales</taxon>
        <taxon>Nocardiopsidaceae</taxon>
        <taxon>Streptomonospora</taxon>
    </lineage>
</organism>
<evidence type="ECO:0000256" key="4">
    <source>
        <dbReference type="ARBA" id="ARBA00023033"/>
    </source>
</evidence>
<feature type="domain" description="Luciferase-like" evidence="5">
    <location>
        <begin position="27"/>
        <end position="181"/>
    </location>
</feature>
<keyword evidence="1" id="KW-0285">Flavoprotein</keyword>
<dbReference type="InterPro" id="IPR050172">
    <property type="entry name" value="SsuD_RutA_monooxygenase"/>
</dbReference>
<reference evidence="6 7" key="1">
    <citation type="submission" date="2019-02" db="EMBL/GenBank/DDBJ databases">
        <authorList>
            <person name="Khodamoradi S."/>
            <person name="Hahnke R.L."/>
            <person name="Kaempfer P."/>
            <person name="Schumann P."/>
            <person name="Rohde M."/>
            <person name="Steinert M."/>
            <person name="Luzhetskyy A."/>
            <person name="Wink J."/>
            <person name="Ruckert C."/>
        </authorList>
    </citation>
    <scope>NUCLEOTIDE SEQUENCE [LARGE SCALE GENOMIC DNA]</scope>
    <source>
        <strain evidence="6 7">M2</strain>
    </source>
</reference>
<dbReference type="PANTHER" id="PTHR42847:SF4">
    <property type="entry name" value="ALKANESULFONATE MONOOXYGENASE-RELATED"/>
    <property type="match status" value="1"/>
</dbReference>
<name>A0A4P6Q2T3_9ACTN</name>
<dbReference type="EMBL" id="CP036455">
    <property type="protein sequence ID" value="QBI54875.1"/>
    <property type="molecule type" value="Genomic_DNA"/>
</dbReference>
<evidence type="ECO:0000256" key="1">
    <source>
        <dbReference type="ARBA" id="ARBA00022630"/>
    </source>
</evidence>
<dbReference type="Proteomes" id="UP000292235">
    <property type="component" value="Chromosome"/>
</dbReference>
<evidence type="ECO:0000256" key="2">
    <source>
        <dbReference type="ARBA" id="ARBA00022643"/>
    </source>
</evidence>
<gene>
    <name evidence="6" type="ORF">EKD16_15515</name>
</gene>
<dbReference type="RefSeq" id="WP_131098975.1">
    <property type="nucleotide sequence ID" value="NZ_CP036455.1"/>
</dbReference>
<dbReference type="NCBIfam" id="TIGR03621">
    <property type="entry name" value="F420_MSMEG_2516"/>
    <property type="match status" value="1"/>
</dbReference>
<keyword evidence="3" id="KW-0560">Oxidoreductase</keyword>
<dbReference type="InterPro" id="IPR011251">
    <property type="entry name" value="Luciferase-like_dom"/>
</dbReference>
<sequence length="293" mass="31773">MANRALEFGVVMISSGCTPEQWKVKCRRAEDLGYDVIGVPDHLNLMSPFPSAVLAGAATTRARIATYVVNSNLYNRALLARDIATTDLLLDGRLELGLGTGYVEREFEAAGIPFGTPADRVAGLESAVTGLEELLGAEDSPLPVQRPRPPLVVGGHGKRVLRLAAHEAEVVSFTGAPFRPEFGRTGLVDAPALRERVGFVRRECAGRTAPPVFNVLSKQTVLTTDRRAAAAELGRYAPDLGVDQLLEVPTLFIGTARQIAEQLHRHSEDFGITYFTVMEPALEDFAKVIEQVR</sequence>
<dbReference type="OrthoDB" id="3206024at2"/>
<protein>
    <submittedName>
        <fullName evidence="6">Methylenetetrahydromethanopterin reductase</fullName>
    </submittedName>
</protein>
<proteinExistence type="predicted"/>
<evidence type="ECO:0000313" key="7">
    <source>
        <dbReference type="Proteomes" id="UP000292235"/>
    </source>
</evidence>
<dbReference type="GO" id="GO:0046306">
    <property type="term" value="P:alkanesulfonate catabolic process"/>
    <property type="evidence" value="ECO:0007669"/>
    <property type="project" value="TreeGrafter"/>
</dbReference>
<keyword evidence="2" id="KW-0288">FMN</keyword>
<evidence type="ECO:0000313" key="6">
    <source>
        <dbReference type="EMBL" id="QBI54875.1"/>
    </source>
</evidence>
<dbReference type="Pfam" id="PF00296">
    <property type="entry name" value="Bac_luciferase"/>
    <property type="match status" value="1"/>
</dbReference>
<dbReference type="InterPro" id="IPR036661">
    <property type="entry name" value="Luciferase-like_sf"/>
</dbReference>
<dbReference type="SUPFAM" id="SSF51679">
    <property type="entry name" value="Bacterial luciferase-like"/>
    <property type="match status" value="1"/>
</dbReference>
<dbReference type="Gene3D" id="3.20.20.30">
    <property type="entry name" value="Luciferase-like domain"/>
    <property type="match status" value="1"/>
</dbReference>
<dbReference type="InterPro" id="IPR019923">
    <property type="entry name" value="Lucif-like_OxRdtase_MSMEG_2516"/>
</dbReference>
<evidence type="ECO:0000259" key="5">
    <source>
        <dbReference type="Pfam" id="PF00296"/>
    </source>
</evidence>
<keyword evidence="7" id="KW-1185">Reference proteome</keyword>